<evidence type="ECO:0000313" key="2">
    <source>
        <dbReference type="EMBL" id="WNH10998.1"/>
    </source>
</evidence>
<dbReference type="EMBL" id="CP134537">
    <property type="protein sequence ID" value="WNH10998.1"/>
    <property type="molecule type" value="Genomic_DNA"/>
</dbReference>
<organism evidence="2 3">
    <name type="scientific">Thalassobellus suaedae</name>
    <dbReference type="NCBI Taxonomy" id="3074124"/>
    <lineage>
        <taxon>Bacteria</taxon>
        <taxon>Pseudomonadati</taxon>
        <taxon>Bacteroidota</taxon>
        <taxon>Flavobacteriia</taxon>
        <taxon>Flavobacteriales</taxon>
        <taxon>Flavobacteriaceae</taxon>
        <taxon>Thalassobellus</taxon>
    </lineage>
</organism>
<dbReference type="Gene3D" id="3.40.50.1390">
    <property type="entry name" value="Resolvase, N-terminal catalytic domain"/>
    <property type="match status" value="1"/>
</dbReference>
<sequence length="96" mass="10914">MLNTISIFNSKKINIHFIQQGLQTLNEDGTENIISKMIISILGVVAEMEPNLIRERQKEGILIAKVKGVYKGRREGTTISDLEFMNKVKVKRQLSI</sequence>
<dbReference type="InterPro" id="IPR006119">
    <property type="entry name" value="Resolv_N"/>
</dbReference>
<gene>
    <name evidence="2" type="ORF">RHP51_10715</name>
</gene>
<dbReference type="RefSeq" id="WP_415867203.1">
    <property type="nucleotide sequence ID" value="NZ_CP134537.1"/>
</dbReference>
<evidence type="ECO:0000259" key="1">
    <source>
        <dbReference type="PROSITE" id="PS51736"/>
    </source>
</evidence>
<reference evidence="2 3" key="1">
    <citation type="submission" date="2023-09" db="EMBL/GenBank/DDBJ databases">
        <title>Thalassobella suaedae gen. nov., sp. nov., a marine bacterium of the family Flavobacteriaceae isolated from a halophyte Suaeda japonica.</title>
        <authorList>
            <person name="Lee S.Y."/>
            <person name="Hwang C.Y."/>
        </authorList>
    </citation>
    <scope>NUCLEOTIDE SEQUENCE [LARGE SCALE GENOMIC DNA]</scope>
    <source>
        <strain evidence="2 3">HL-DH14</strain>
    </source>
</reference>
<dbReference type="Proteomes" id="UP001302806">
    <property type="component" value="Chromosome"/>
</dbReference>
<dbReference type="PROSITE" id="PS51736">
    <property type="entry name" value="RECOMBINASES_3"/>
    <property type="match status" value="1"/>
</dbReference>
<feature type="domain" description="Resolvase/invertase-type recombinase catalytic" evidence="1">
    <location>
        <begin position="1"/>
        <end position="68"/>
    </location>
</feature>
<proteinExistence type="predicted"/>
<dbReference type="SUPFAM" id="SSF53041">
    <property type="entry name" value="Resolvase-like"/>
    <property type="match status" value="1"/>
</dbReference>
<dbReference type="InterPro" id="IPR036162">
    <property type="entry name" value="Resolvase-like_N_sf"/>
</dbReference>
<name>A0ABY9XYR7_9FLAO</name>
<dbReference type="Pfam" id="PF00239">
    <property type="entry name" value="Resolvase"/>
    <property type="match status" value="1"/>
</dbReference>
<protein>
    <submittedName>
        <fullName evidence="2">Recombinase family protein</fullName>
    </submittedName>
</protein>
<evidence type="ECO:0000313" key="3">
    <source>
        <dbReference type="Proteomes" id="UP001302806"/>
    </source>
</evidence>
<accession>A0ABY9XYR7</accession>